<protein>
    <submittedName>
        <fullName evidence="2">Putative secreted protein</fullName>
    </submittedName>
</protein>
<organism evidence="2">
    <name type="scientific">Anopheles darlingi</name>
    <name type="common">Mosquito</name>
    <dbReference type="NCBI Taxonomy" id="43151"/>
    <lineage>
        <taxon>Eukaryota</taxon>
        <taxon>Metazoa</taxon>
        <taxon>Ecdysozoa</taxon>
        <taxon>Arthropoda</taxon>
        <taxon>Hexapoda</taxon>
        <taxon>Insecta</taxon>
        <taxon>Pterygota</taxon>
        <taxon>Neoptera</taxon>
        <taxon>Endopterygota</taxon>
        <taxon>Diptera</taxon>
        <taxon>Nematocera</taxon>
        <taxon>Culicoidea</taxon>
        <taxon>Culicidae</taxon>
        <taxon>Anophelinae</taxon>
        <taxon>Anopheles</taxon>
    </lineage>
</organism>
<feature type="region of interest" description="Disordered" evidence="1">
    <location>
        <begin position="28"/>
        <end position="48"/>
    </location>
</feature>
<name>A0A2M4DA24_ANODA</name>
<sequence length="66" mass="7145">MWIRLHVCVRVCVCVASGGNHRFTRTHTDTREQTDRGDAFECTNTPPSVAPHATAFECRSIGGGAG</sequence>
<dbReference type="EMBL" id="GGFL01010237">
    <property type="protein sequence ID" value="MBW74415.1"/>
    <property type="molecule type" value="Transcribed_RNA"/>
</dbReference>
<evidence type="ECO:0000256" key="1">
    <source>
        <dbReference type="SAM" id="MobiDB-lite"/>
    </source>
</evidence>
<accession>A0A2M4DA24</accession>
<evidence type="ECO:0000313" key="2">
    <source>
        <dbReference type="EMBL" id="MBW74415.1"/>
    </source>
</evidence>
<reference evidence="2" key="1">
    <citation type="submission" date="2018-01" db="EMBL/GenBank/DDBJ databases">
        <title>An insight into the sialome of Amazonian anophelines.</title>
        <authorList>
            <person name="Ribeiro J.M."/>
            <person name="Scarpassa V."/>
            <person name="Calvo E."/>
        </authorList>
    </citation>
    <scope>NUCLEOTIDE SEQUENCE</scope>
</reference>
<dbReference type="AlphaFoldDB" id="A0A2M4DA24"/>
<feature type="compositionally biased region" description="Basic and acidic residues" evidence="1">
    <location>
        <begin position="28"/>
        <end position="39"/>
    </location>
</feature>
<proteinExistence type="predicted"/>